<dbReference type="GO" id="GO:0003677">
    <property type="term" value="F:DNA binding"/>
    <property type="evidence" value="ECO:0007669"/>
    <property type="project" value="UniProtKB-KW"/>
</dbReference>
<keyword evidence="2" id="KW-0805">Transcription regulation</keyword>
<dbReference type="CDD" id="cd17584">
    <property type="entry name" value="REC_typeB_ARR-like"/>
    <property type="match status" value="1"/>
</dbReference>
<feature type="modified residue" description="4-aspartylphosphate" evidence="4">
    <location>
        <position position="76"/>
    </location>
</feature>
<feature type="region of interest" description="Disordered" evidence="5">
    <location>
        <begin position="152"/>
        <end position="200"/>
    </location>
</feature>
<dbReference type="InParanoid" id="A0A251VGG9"/>
<accession>A0A251VGG9</accession>
<dbReference type="AlphaFoldDB" id="A0A251VGG9"/>
<dbReference type="InterPro" id="IPR045279">
    <property type="entry name" value="ARR-like"/>
</dbReference>
<keyword evidence="9" id="KW-1185">Reference proteome</keyword>
<evidence type="ECO:0000313" key="8">
    <source>
        <dbReference type="EMBL" id="OTG34738.1"/>
    </source>
</evidence>
<proteinExistence type="predicted"/>
<evidence type="ECO:0000256" key="1">
    <source>
        <dbReference type="ARBA" id="ARBA00023012"/>
    </source>
</evidence>
<dbReference type="Proteomes" id="UP000215914">
    <property type="component" value="Chromosome 2"/>
</dbReference>
<keyword evidence="8" id="KW-0371">Homeobox</keyword>
<evidence type="ECO:0000256" key="2">
    <source>
        <dbReference type="ARBA" id="ARBA00023015"/>
    </source>
</evidence>
<reference evidence="8" key="2">
    <citation type="submission" date="2017-02" db="EMBL/GenBank/DDBJ databases">
        <title>Sunflower complete genome.</title>
        <authorList>
            <person name="Langlade N."/>
            <person name="Munos S."/>
        </authorList>
    </citation>
    <scope>NUCLEOTIDE SEQUENCE [LARGE SCALE GENOMIC DNA]</scope>
    <source>
        <tissue evidence="8">Leaves</tissue>
    </source>
</reference>
<dbReference type="Gramene" id="mRNA:HanXRQr2_Chr02g0074851">
    <property type="protein sequence ID" value="mRNA:HanXRQr2_Chr02g0074851"/>
    <property type="gene ID" value="HanXRQr2_Chr02g0074851"/>
</dbReference>
<evidence type="ECO:0000313" key="7">
    <source>
        <dbReference type="EMBL" id="KAF5819191.1"/>
    </source>
</evidence>
<gene>
    <name evidence="8" type="ORF">HannXRQ_Chr02g0049071</name>
    <name evidence="7" type="ORF">HanXRQr2_Chr02g0074851</name>
</gene>
<dbReference type="PROSITE" id="PS50110">
    <property type="entry name" value="RESPONSE_REGULATORY"/>
    <property type="match status" value="1"/>
</dbReference>
<reference evidence="7 9" key="1">
    <citation type="journal article" date="2017" name="Nature">
        <title>The sunflower genome provides insights into oil metabolism, flowering and Asterid evolution.</title>
        <authorList>
            <person name="Badouin H."/>
            <person name="Gouzy J."/>
            <person name="Grassa C.J."/>
            <person name="Murat F."/>
            <person name="Staton S.E."/>
            <person name="Cottret L."/>
            <person name="Lelandais-Briere C."/>
            <person name="Owens G.L."/>
            <person name="Carrere S."/>
            <person name="Mayjonade B."/>
            <person name="Legrand L."/>
            <person name="Gill N."/>
            <person name="Kane N.C."/>
            <person name="Bowers J.E."/>
            <person name="Hubner S."/>
            <person name="Bellec A."/>
            <person name="Berard A."/>
            <person name="Berges H."/>
            <person name="Blanchet N."/>
            <person name="Boniface M.C."/>
            <person name="Brunel D."/>
            <person name="Catrice O."/>
            <person name="Chaidir N."/>
            <person name="Claudel C."/>
            <person name="Donnadieu C."/>
            <person name="Faraut T."/>
            <person name="Fievet G."/>
            <person name="Helmstetter N."/>
            <person name="King M."/>
            <person name="Knapp S.J."/>
            <person name="Lai Z."/>
            <person name="Le Paslier M.C."/>
            <person name="Lippi Y."/>
            <person name="Lorenzon L."/>
            <person name="Mandel J.R."/>
            <person name="Marage G."/>
            <person name="Marchand G."/>
            <person name="Marquand E."/>
            <person name="Bret-Mestries E."/>
            <person name="Morien E."/>
            <person name="Nambeesan S."/>
            <person name="Nguyen T."/>
            <person name="Pegot-Espagnet P."/>
            <person name="Pouilly N."/>
            <person name="Raftis F."/>
            <person name="Sallet E."/>
            <person name="Schiex T."/>
            <person name="Thomas J."/>
            <person name="Vandecasteele C."/>
            <person name="Vares D."/>
            <person name="Vear F."/>
            <person name="Vautrin S."/>
            <person name="Crespi M."/>
            <person name="Mangin B."/>
            <person name="Burke J.M."/>
            <person name="Salse J."/>
            <person name="Munos S."/>
            <person name="Vincourt P."/>
            <person name="Rieseberg L.H."/>
            <person name="Langlade N.B."/>
        </authorList>
    </citation>
    <scope>NUCLEOTIDE SEQUENCE [LARGE SCALE GENOMIC DNA]</scope>
    <source>
        <strain evidence="9">cv. SF193</strain>
        <tissue evidence="7">Leaves</tissue>
    </source>
</reference>
<keyword evidence="4" id="KW-0597">Phosphoprotein</keyword>
<dbReference type="InterPro" id="IPR011006">
    <property type="entry name" value="CheY-like_superfamily"/>
</dbReference>
<sequence>MSGNNVQCKSAASGSLPDSFPDGLRVLVVDDDQTCLMILEKMLKKCNYEAIMCNKAEVALSLLREKDNVCDIVLSDVYMPDMDGFKLLEHIGLEMDLPVIMMSADYNKHVMMEGVNHGACDYILKPISMEALRGIWLHVFRRKRKEKAFEPLTSADDVDQRQKVPEDVANLSSGNEGHNSKNAKRKEYEDGSEEREETSSSKKPRFVWSIELHQKFLAAVNKLGLDSKAFSTLKYRLYLKRLDESKDSSAIDTSFMETINRGHDLMALAGRGPHSGHYLTPLQTSVLDRLNNSRSSIPMPLVDQRNTFIFENPRFYGNATNMEPKQFMGLNQSNQYAFNGVNSQLLGPMAGQGQGPSTSQPIFPNGMLTQGIGSSISGSGIVPGYNFFNDANQVRPETGSANMTFSDWLAHSSTQTTRFPAPFAIDDGSGTHRNGTGENQEDLLSALLDQSHVGVGQPEDDLVFGGPYAFDDLPGAP</sequence>
<keyword evidence="1" id="KW-0902">Two-component regulatory system</keyword>
<dbReference type="GO" id="GO:0009736">
    <property type="term" value="P:cytokinin-activated signaling pathway"/>
    <property type="evidence" value="ECO:0007669"/>
    <property type="project" value="InterPro"/>
</dbReference>
<dbReference type="SUPFAM" id="SSF52172">
    <property type="entry name" value="CheY-like"/>
    <property type="match status" value="1"/>
</dbReference>
<evidence type="ECO:0000256" key="4">
    <source>
        <dbReference type="PROSITE-ProRule" id="PRU00169"/>
    </source>
</evidence>
<organism evidence="8 9">
    <name type="scientific">Helianthus annuus</name>
    <name type="common">Common sunflower</name>
    <dbReference type="NCBI Taxonomy" id="4232"/>
    <lineage>
        <taxon>Eukaryota</taxon>
        <taxon>Viridiplantae</taxon>
        <taxon>Streptophyta</taxon>
        <taxon>Embryophyta</taxon>
        <taxon>Tracheophyta</taxon>
        <taxon>Spermatophyta</taxon>
        <taxon>Magnoliopsida</taxon>
        <taxon>eudicotyledons</taxon>
        <taxon>Gunneridae</taxon>
        <taxon>Pentapetalae</taxon>
        <taxon>asterids</taxon>
        <taxon>campanulids</taxon>
        <taxon>Asterales</taxon>
        <taxon>Asteraceae</taxon>
        <taxon>Asteroideae</taxon>
        <taxon>Heliantheae alliance</taxon>
        <taxon>Heliantheae</taxon>
        <taxon>Helianthus</taxon>
    </lineage>
</organism>
<dbReference type="GO" id="GO:0000160">
    <property type="term" value="P:phosphorelay signal transduction system"/>
    <property type="evidence" value="ECO:0007669"/>
    <property type="project" value="UniProtKB-KW"/>
</dbReference>
<evidence type="ECO:0000259" key="6">
    <source>
        <dbReference type="PROSITE" id="PS50110"/>
    </source>
</evidence>
<evidence type="ECO:0000313" key="9">
    <source>
        <dbReference type="Proteomes" id="UP000215914"/>
    </source>
</evidence>
<dbReference type="PANTHER" id="PTHR43874">
    <property type="entry name" value="TWO-COMPONENT RESPONSE REGULATOR"/>
    <property type="match status" value="1"/>
</dbReference>
<dbReference type="PANTHER" id="PTHR43874:SF144">
    <property type="entry name" value="HOMEODOMAIN-LIKE, CHEY-LIKE SUPERFAMILY-RELATED"/>
    <property type="match status" value="1"/>
</dbReference>
<protein>
    <submittedName>
        <fullName evidence="8">Putative homeodomain-like, CheY-like superfamily</fullName>
    </submittedName>
    <submittedName>
        <fullName evidence="7">Response regulator and transcription factor RR-A-type family</fullName>
    </submittedName>
</protein>
<dbReference type="EMBL" id="CM007891">
    <property type="protein sequence ID" value="OTG34738.1"/>
    <property type="molecule type" value="Genomic_DNA"/>
</dbReference>
<dbReference type="Gene3D" id="3.40.50.2300">
    <property type="match status" value="1"/>
</dbReference>
<dbReference type="Pfam" id="PF00072">
    <property type="entry name" value="Response_reg"/>
    <property type="match status" value="1"/>
</dbReference>
<feature type="domain" description="Response regulatory" evidence="6">
    <location>
        <begin position="25"/>
        <end position="140"/>
    </location>
</feature>
<evidence type="ECO:0000256" key="5">
    <source>
        <dbReference type="SAM" id="MobiDB-lite"/>
    </source>
</evidence>
<name>A0A251VGG9_HELAN</name>
<reference evidence="7" key="3">
    <citation type="submission" date="2020-06" db="EMBL/GenBank/DDBJ databases">
        <title>Helianthus annuus Genome sequencing and assembly Release 2.</title>
        <authorList>
            <person name="Gouzy J."/>
            <person name="Langlade N."/>
            <person name="Munos S."/>
        </authorList>
    </citation>
    <scope>NUCLEOTIDE SEQUENCE</scope>
    <source>
        <tissue evidence="7">Leaves</tissue>
    </source>
</reference>
<dbReference type="Gene3D" id="1.10.10.60">
    <property type="entry name" value="Homeodomain-like"/>
    <property type="match status" value="1"/>
</dbReference>
<dbReference type="SMART" id="SM00448">
    <property type="entry name" value="REC"/>
    <property type="match status" value="1"/>
</dbReference>
<keyword evidence="3" id="KW-0804">Transcription</keyword>
<dbReference type="InterPro" id="IPR001789">
    <property type="entry name" value="Sig_transdc_resp-reg_receiver"/>
</dbReference>
<dbReference type="EMBL" id="MNCJ02000317">
    <property type="protein sequence ID" value="KAF5819191.1"/>
    <property type="molecule type" value="Genomic_DNA"/>
</dbReference>
<evidence type="ECO:0000256" key="3">
    <source>
        <dbReference type="ARBA" id="ARBA00023163"/>
    </source>
</evidence>
<keyword evidence="8" id="KW-0238">DNA-binding</keyword>